<gene>
    <name evidence="8" type="ORF">HaLaN_01877</name>
</gene>
<feature type="compositionally biased region" description="Acidic residues" evidence="6">
    <location>
        <begin position="524"/>
        <end position="534"/>
    </location>
</feature>
<dbReference type="PANTHER" id="PTHR14222">
    <property type="entry name" value="CONDENSIN"/>
    <property type="match status" value="1"/>
</dbReference>
<comment type="subcellular location">
    <subcellularLocation>
        <location evidence="1">Nucleus</location>
    </subcellularLocation>
</comment>
<evidence type="ECO:0000256" key="2">
    <source>
        <dbReference type="ARBA" id="ARBA00022618"/>
    </source>
</evidence>
<dbReference type="GO" id="GO:0010032">
    <property type="term" value="P:meiotic chromosome condensation"/>
    <property type="evidence" value="ECO:0007669"/>
    <property type="project" value="TreeGrafter"/>
</dbReference>
<dbReference type="SUPFAM" id="SSF48371">
    <property type="entry name" value="ARM repeat"/>
    <property type="match status" value="1"/>
</dbReference>
<dbReference type="GO" id="GO:0000779">
    <property type="term" value="C:condensed chromosome, centromeric region"/>
    <property type="evidence" value="ECO:0007669"/>
    <property type="project" value="TreeGrafter"/>
</dbReference>
<evidence type="ECO:0000256" key="5">
    <source>
        <dbReference type="ARBA" id="ARBA00023306"/>
    </source>
</evidence>
<protein>
    <recommendedName>
        <fullName evidence="7">Condensin complex subunit 1 C-terminal domain-containing protein</fullName>
    </recommendedName>
</protein>
<keyword evidence="3" id="KW-0498">Mitosis</keyword>
<dbReference type="GO" id="GO:0000796">
    <property type="term" value="C:condensin complex"/>
    <property type="evidence" value="ECO:0007669"/>
    <property type="project" value="TreeGrafter"/>
</dbReference>
<evidence type="ECO:0000256" key="6">
    <source>
        <dbReference type="SAM" id="MobiDB-lite"/>
    </source>
</evidence>
<dbReference type="Pfam" id="PF12717">
    <property type="entry name" value="Cnd1"/>
    <property type="match status" value="1"/>
</dbReference>
<feature type="compositionally biased region" description="Low complexity" evidence="6">
    <location>
        <begin position="286"/>
        <end position="314"/>
    </location>
</feature>
<evidence type="ECO:0000313" key="8">
    <source>
        <dbReference type="EMBL" id="GFH07120.1"/>
    </source>
</evidence>
<feature type="compositionally biased region" description="Low complexity" evidence="6">
    <location>
        <begin position="321"/>
        <end position="336"/>
    </location>
</feature>
<dbReference type="EMBL" id="BLLF01000075">
    <property type="protein sequence ID" value="GFH07120.1"/>
    <property type="molecule type" value="Genomic_DNA"/>
</dbReference>
<evidence type="ECO:0000259" key="7">
    <source>
        <dbReference type="Pfam" id="PF12717"/>
    </source>
</evidence>
<organism evidence="8 9">
    <name type="scientific">Haematococcus lacustris</name>
    <name type="common">Green alga</name>
    <name type="synonym">Haematococcus pluvialis</name>
    <dbReference type="NCBI Taxonomy" id="44745"/>
    <lineage>
        <taxon>Eukaryota</taxon>
        <taxon>Viridiplantae</taxon>
        <taxon>Chlorophyta</taxon>
        <taxon>core chlorophytes</taxon>
        <taxon>Chlorophyceae</taxon>
        <taxon>CS clade</taxon>
        <taxon>Chlamydomonadales</taxon>
        <taxon>Haematococcaceae</taxon>
        <taxon>Haematococcus</taxon>
    </lineage>
</organism>
<reference evidence="8 9" key="1">
    <citation type="submission" date="2020-02" db="EMBL/GenBank/DDBJ databases">
        <title>Draft genome sequence of Haematococcus lacustris strain NIES-144.</title>
        <authorList>
            <person name="Morimoto D."/>
            <person name="Nakagawa S."/>
            <person name="Yoshida T."/>
            <person name="Sawayama S."/>
        </authorList>
    </citation>
    <scope>NUCLEOTIDE SEQUENCE [LARGE SCALE GENOMIC DNA]</scope>
    <source>
        <strain evidence="8 9">NIES-144</strain>
    </source>
</reference>
<dbReference type="InterPro" id="IPR032682">
    <property type="entry name" value="Cnd1_C"/>
</dbReference>
<evidence type="ECO:0000256" key="4">
    <source>
        <dbReference type="ARBA" id="ARBA00023242"/>
    </source>
</evidence>
<dbReference type="GO" id="GO:0051301">
    <property type="term" value="P:cell division"/>
    <property type="evidence" value="ECO:0007669"/>
    <property type="project" value="UniProtKB-KW"/>
</dbReference>
<dbReference type="PANTHER" id="PTHR14222:SF2">
    <property type="entry name" value="CONDENSIN COMPLEX SUBUNIT 1"/>
    <property type="match status" value="1"/>
</dbReference>
<keyword evidence="2" id="KW-0132">Cell division</keyword>
<dbReference type="Proteomes" id="UP000485058">
    <property type="component" value="Unassembled WGS sequence"/>
</dbReference>
<keyword evidence="5" id="KW-0131">Cell cycle</keyword>
<feature type="non-terminal residue" evidence="8">
    <location>
        <position position="1"/>
    </location>
</feature>
<dbReference type="InterPro" id="IPR026971">
    <property type="entry name" value="CND1/NCAPD3"/>
</dbReference>
<feature type="region of interest" description="Disordered" evidence="6">
    <location>
        <begin position="426"/>
        <end position="561"/>
    </location>
</feature>
<feature type="region of interest" description="Disordered" evidence="6">
    <location>
        <begin position="284"/>
        <end position="336"/>
    </location>
</feature>
<feature type="compositionally biased region" description="Basic and acidic residues" evidence="6">
    <location>
        <begin position="471"/>
        <end position="491"/>
    </location>
</feature>
<evidence type="ECO:0000313" key="9">
    <source>
        <dbReference type="Proteomes" id="UP000485058"/>
    </source>
</evidence>
<dbReference type="GO" id="GO:0007076">
    <property type="term" value="P:mitotic chromosome condensation"/>
    <property type="evidence" value="ECO:0007669"/>
    <property type="project" value="InterPro"/>
</dbReference>
<dbReference type="InterPro" id="IPR016024">
    <property type="entry name" value="ARM-type_fold"/>
</dbReference>
<feature type="domain" description="Condensin complex subunit 1 C-terminal" evidence="7">
    <location>
        <begin position="123"/>
        <end position="260"/>
    </location>
</feature>
<dbReference type="GO" id="GO:0005634">
    <property type="term" value="C:nucleus"/>
    <property type="evidence" value="ECO:0007669"/>
    <property type="project" value="UniProtKB-SubCell"/>
</dbReference>
<feature type="non-terminal residue" evidence="8">
    <location>
        <position position="572"/>
    </location>
</feature>
<sequence length="572" mass="62460">MVPDQGQGLGPLGPKLGNRATGHALAENGVGRLSVTVVQGNDLARLAFLLGHTAVLQLDAALDALRDQVDGEILSSPSSLLGRWADLLALILAKLMAVDMAFCERHMQLFMFWVTNRSLPPAVRSSLVVAMGDLAARWPNVVDPWTPLMYRPLRDSNLGVRKTCLTVLSHLILNDMMKVKGHIAGLAVILLDENDELREWTRRFFTTLASRTSGSRNGTNPVYNLLPDILSALTREPELSVEGLHQIMKVLLPFVKDTKLGDAFKEKLFKVEANSILAGSEAMAAGQQQQQQEQQQQLNPSQLQGQGQASGSGCPEEEPGGPRLQEAASSGEASSSSSSLAEWRALAMCLQELGHSEKGSRRVMELLRMYKHALGDRHVFRVFWKEIEALHNTLRIESVEQQAEAQAGKEEAASQTFGNMAAAAAPQRPQPHPVWNGSAPPHGQAFAPGLNPSTSHHIVSEDDSDDTDPECGPRGEEGGVVAVKREREHEALSGATPSAKPPRTMDDDPDVPLSQVAAQQLIDSEMEEDADSDAENPQQPLPTDQPRRIFKSKQFNDPINNHMRMDKVAMQF</sequence>
<keyword evidence="4" id="KW-0539">Nucleus</keyword>
<name>A0A699YAE5_HAELA</name>
<comment type="caution">
    <text evidence="8">The sequence shown here is derived from an EMBL/GenBank/DDBJ whole genome shotgun (WGS) entry which is preliminary data.</text>
</comment>
<keyword evidence="9" id="KW-1185">Reference proteome</keyword>
<accession>A0A699YAE5</accession>
<dbReference type="AlphaFoldDB" id="A0A699YAE5"/>
<evidence type="ECO:0000256" key="3">
    <source>
        <dbReference type="ARBA" id="ARBA00022776"/>
    </source>
</evidence>
<proteinExistence type="predicted"/>
<evidence type="ECO:0000256" key="1">
    <source>
        <dbReference type="ARBA" id="ARBA00004123"/>
    </source>
</evidence>
<dbReference type="GO" id="GO:0042393">
    <property type="term" value="F:histone binding"/>
    <property type="evidence" value="ECO:0007669"/>
    <property type="project" value="TreeGrafter"/>
</dbReference>